<feature type="domain" description="FlgA N-terminal" evidence="3">
    <location>
        <begin position="92"/>
        <end position="152"/>
    </location>
</feature>
<keyword evidence="1" id="KW-0812">Transmembrane</keyword>
<dbReference type="CDD" id="cd11614">
    <property type="entry name" value="SAF_CpaB_FlgA_like"/>
    <property type="match status" value="1"/>
</dbReference>
<dbReference type="NCBIfam" id="TIGR03170">
    <property type="entry name" value="flgA_cterm"/>
    <property type="match status" value="1"/>
</dbReference>
<dbReference type="Pfam" id="PF17656">
    <property type="entry name" value="ChapFlgA_N"/>
    <property type="match status" value="1"/>
</dbReference>
<evidence type="ECO:0000259" key="3">
    <source>
        <dbReference type="Pfam" id="PF17656"/>
    </source>
</evidence>
<name>A0ABT0N9B7_9GAMM</name>
<organism evidence="4 5">
    <name type="scientific">Shewanella corallii</name>
    <dbReference type="NCBI Taxonomy" id="560080"/>
    <lineage>
        <taxon>Bacteria</taxon>
        <taxon>Pseudomonadati</taxon>
        <taxon>Pseudomonadota</taxon>
        <taxon>Gammaproteobacteria</taxon>
        <taxon>Alteromonadales</taxon>
        <taxon>Shewanellaceae</taxon>
        <taxon>Shewanella</taxon>
    </lineage>
</organism>
<dbReference type="Pfam" id="PF13144">
    <property type="entry name" value="ChapFlgA"/>
    <property type="match status" value="1"/>
</dbReference>
<dbReference type="Gene3D" id="3.90.1210.10">
    <property type="entry name" value="Antifreeze-like/N-acetylneuraminic acid synthase C-terminal domain"/>
    <property type="match status" value="1"/>
</dbReference>
<evidence type="ECO:0000313" key="5">
    <source>
        <dbReference type="Proteomes" id="UP001202831"/>
    </source>
</evidence>
<dbReference type="Proteomes" id="UP001202831">
    <property type="component" value="Unassembled WGS sequence"/>
</dbReference>
<evidence type="ECO:0000313" key="4">
    <source>
        <dbReference type="EMBL" id="MCL2915051.1"/>
    </source>
</evidence>
<dbReference type="InterPro" id="IPR039246">
    <property type="entry name" value="Flagellar_FlgA"/>
</dbReference>
<feature type="domain" description="Flagella basal body P-ring formation protein FlgA SAF" evidence="2">
    <location>
        <begin position="158"/>
        <end position="276"/>
    </location>
</feature>
<evidence type="ECO:0000256" key="1">
    <source>
        <dbReference type="SAM" id="Phobius"/>
    </source>
</evidence>
<protein>
    <submittedName>
        <fullName evidence="4">Flagellar basal body P-ring formation chaperone FlgA</fullName>
    </submittedName>
</protein>
<keyword evidence="4" id="KW-0969">Cilium</keyword>
<dbReference type="RefSeq" id="WP_249249666.1">
    <property type="nucleotide sequence ID" value="NZ_JAKIKT010000006.1"/>
</dbReference>
<dbReference type="InterPro" id="IPR041231">
    <property type="entry name" value="FlgA_N"/>
</dbReference>
<comment type="caution">
    <text evidence="4">The sequence shown here is derived from an EMBL/GenBank/DDBJ whole genome shotgun (WGS) entry which is preliminary data.</text>
</comment>
<keyword evidence="1" id="KW-1133">Transmembrane helix</keyword>
<sequence length="279" mass="30777">MSYRFLLRFGGTDFSCFRATASGLCFPVSALAIFRGCLLFTVLLLMVSLVPGRALAAELKQQSGNPVEQLQQQSERYLLNRLQHWRRSVGLQPLKTRVEVKLPSGVSRLPRCEQAPDVETVSDSAALWGQISLRAECHSPQWQLVLRAQVEVEANLPVLKSAKSRGDVITKPDTVWQWQTLSASDRGLVTRETQLLGKQVVRRIRAGTPVKLKQLESADWVTAGQQVVIEAKSPGFVARMQGKALENGSEGEAIRVKNLSSGKVITAYPIAPGVVETRF</sequence>
<dbReference type="EMBL" id="JAKIKT010000006">
    <property type="protein sequence ID" value="MCL2915051.1"/>
    <property type="molecule type" value="Genomic_DNA"/>
</dbReference>
<gene>
    <name evidence="4" type="primary">flgA</name>
    <name evidence="4" type="ORF">L2725_14920</name>
</gene>
<dbReference type="PANTHER" id="PTHR36307">
    <property type="entry name" value="FLAGELLA BASAL BODY P-RING FORMATION PROTEIN FLGA"/>
    <property type="match status" value="1"/>
</dbReference>
<feature type="transmembrane region" description="Helical" evidence="1">
    <location>
        <begin position="28"/>
        <end position="50"/>
    </location>
</feature>
<keyword evidence="1" id="KW-0472">Membrane</keyword>
<evidence type="ECO:0000259" key="2">
    <source>
        <dbReference type="Pfam" id="PF13144"/>
    </source>
</evidence>
<keyword evidence="5" id="KW-1185">Reference proteome</keyword>
<proteinExistence type="predicted"/>
<keyword evidence="4" id="KW-0966">Cell projection</keyword>
<dbReference type="PANTHER" id="PTHR36307:SF1">
    <property type="entry name" value="FLAGELLA BASAL BODY P-RING FORMATION PROTEIN FLGA"/>
    <property type="match status" value="1"/>
</dbReference>
<accession>A0ABT0N9B7</accession>
<keyword evidence="4" id="KW-0282">Flagellum</keyword>
<dbReference type="InterPro" id="IPR017585">
    <property type="entry name" value="SAF_FlgA"/>
</dbReference>
<reference evidence="4 5" key="1">
    <citation type="submission" date="2022-01" db="EMBL/GenBank/DDBJ databases">
        <title>Whole genome-based taxonomy of the Shewanellaceae.</title>
        <authorList>
            <person name="Martin-Rodriguez A.J."/>
        </authorList>
    </citation>
    <scope>NUCLEOTIDE SEQUENCE [LARGE SCALE GENOMIC DNA]</scope>
    <source>
        <strain evidence="4 5">DSM 21332</strain>
    </source>
</reference>
<dbReference type="Gene3D" id="2.30.30.760">
    <property type="match status" value="1"/>
</dbReference>